<keyword evidence="3" id="KW-1003">Cell membrane</keyword>
<protein>
    <submittedName>
        <fullName evidence="9">Carbohydrate ABC transporter permease</fullName>
    </submittedName>
</protein>
<dbReference type="AlphaFoldDB" id="A0A5C4T3Y7"/>
<dbReference type="SUPFAM" id="SSF161098">
    <property type="entry name" value="MetI-like"/>
    <property type="match status" value="1"/>
</dbReference>
<feature type="transmembrane region" description="Helical" evidence="7">
    <location>
        <begin position="160"/>
        <end position="181"/>
    </location>
</feature>
<feature type="transmembrane region" description="Helical" evidence="7">
    <location>
        <begin position="119"/>
        <end position="139"/>
    </location>
</feature>
<proteinExistence type="inferred from homology"/>
<evidence type="ECO:0000313" key="10">
    <source>
        <dbReference type="Proteomes" id="UP000307943"/>
    </source>
</evidence>
<keyword evidence="4 7" id="KW-0812">Transmembrane</keyword>
<evidence type="ECO:0000256" key="4">
    <source>
        <dbReference type="ARBA" id="ARBA00022692"/>
    </source>
</evidence>
<evidence type="ECO:0000256" key="7">
    <source>
        <dbReference type="RuleBase" id="RU363032"/>
    </source>
</evidence>
<dbReference type="EMBL" id="VDCQ01000038">
    <property type="protein sequence ID" value="TNJ63788.1"/>
    <property type="molecule type" value="Genomic_DNA"/>
</dbReference>
<accession>A0A5C4T3Y7</accession>
<reference evidence="9 10" key="1">
    <citation type="submission" date="2019-05" db="EMBL/GenBank/DDBJ databases">
        <title>We sequenced the genome of Paenibacillus hemerocallicola KCTC 33185 for further insight into its adaptation and study the phylogeny of Paenibacillus.</title>
        <authorList>
            <person name="Narsing Rao M.P."/>
        </authorList>
    </citation>
    <scope>NUCLEOTIDE SEQUENCE [LARGE SCALE GENOMIC DNA]</scope>
    <source>
        <strain evidence="9 10">KCTC 33185</strain>
    </source>
</reference>
<evidence type="ECO:0000313" key="9">
    <source>
        <dbReference type="EMBL" id="TNJ63788.1"/>
    </source>
</evidence>
<keyword evidence="10" id="KW-1185">Reference proteome</keyword>
<feature type="transmembrane region" description="Helical" evidence="7">
    <location>
        <begin position="218"/>
        <end position="239"/>
    </location>
</feature>
<keyword evidence="5 7" id="KW-1133">Transmembrane helix</keyword>
<gene>
    <name evidence="9" type="ORF">FE784_23730</name>
</gene>
<evidence type="ECO:0000259" key="8">
    <source>
        <dbReference type="PROSITE" id="PS50928"/>
    </source>
</evidence>
<dbReference type="Pfam" id="PF00528">
    <property type="entry name" value="BPD_transp_1"/>
    <property type="match status" value="1"/>
</dbReference>
<keyword evidence="2 7" id="KW-0813">Transport</keyword>
<evidence type="ECO:0000256" key="5">
    <source>
        <dbReference type="ARBA" id="ARBA00022989"/>
    </source>
</evidence>
<dbReference type="PANTHER" id="PTHR43744">
    <property type="entry name" value="ABC TRANSPORTER PERMEASE PROTEIN MG189-RELATED-RELATED"/>
    <property type="match status" value="1"/>
</dbReference>
<evidence type="ECO:0000256" key="6">
    <source>
        <dbReference type="ARBA" id="ARBA00023136"/>
    </source>
</evidence>
<dbReference type="PROSITE" id="PS50928">
    <property type="entry name" value="ABC_TM1"/>
    <property type="match status" value="1"/>
</dbReference>
<dbReference type="OrthoDB" id="9771544at2"/>
<dbReference type="InterPro" id="IPR035906">
    <property type="entry name" value="MetI-like_sf"/>
</dbReference>
<comment type="caution">
    <text evidence="9">The sequence shown here is derived from an EMBL/GenBank/DDBJ whole genome shotgun (WGS) entry which is preliminary data.</text>
</comment>
<dbReference type="InterPro" id="IPR000515">
    <property type="entry name" value="MetI-like"/>
</dbReference>
<sequence>MVLPFLWMLSTSLKRPLEVFDYPIQWIPSAFVWENYKEVWFGANPFWLYYLNSIKVTGVSVIGTVLISSLAAYGFARIDFKGRDTVFFVYLATLMVPDQVTLIPRFIVFNYLGLYNTHWALILPGVFTAFGTFMLRQFYLGIPKELSEAGRMEGANHFHIWSRIVFPLSKATVVSLIILSFTQHWNEFVNPLVFLTDDKLFTVPLGLTHFIDEMGTQYTLMMAASVSAILPVILLFLACQRFFIEGVISSGVKG</sequence>
<dbReference type="GO" id="GO:0055085">
    <property type="term" value="P:transmembrane transport"/>
    <property type="evidence" value="ECO:0007669"/>
    <property type="project" value="InterPro"/>
</dbReference>
<feature type="domain" description="ABC transmembrane type-1" evidence="8">
    <location>
        <begin position="50"/>
        <end position="239"/>
    </location>
</feature>
<comment type="similarity">
    <text evidence="7">Belongs to the binding-protein-dependent transport system permease family.</text>
</comment>
<dbReference type="CDD" id="cd06261">
    <property type="entry name" value="TM_PBP2"/>
    <property type="match status" value="1"/>
</dbReference>
<dbReference type="GO" id="GO:0005886">
    <property type="term" value="C:plasma membrane"/>
    <property type="evidence" value="ECO:0007669"/>
    <property type="project" value="UniProtKB-SubCell"/>
</dbReference>
<dbReference type="Proteomes" id="UP000307943">
    <property type="component" value="Unassembled WGS sequence"/>
</dbReference>
<evidence type="ECO:0000256" key="2">
    <source>
        <dbReference type="ARBA" id="ARBA00022448"/>
    </source>
</evidence>
<dbReference type="PANTHER" id="PTHR43744:SF12">
    <property type="entry name" value="ABC TRANSPORTER PERMEASE PROTEIN MG189-RELATED"/>
    <property type="match status" value="1"/>
</dbReference>
<name>A0A5C4T3Y7_9BACL</name>
<evidence type="ECO:0000256" key="1">
    <source>
        <dbReference type="ARBA" id="ARBA00004651"/>
    </source>
</evidence>
<organism evidence="9 10">
    <name type="scientific">Paenibacillus hemerocallicola</name>
    <dbReference type="NCBI Taxonomy" id="1172614"/>
    <lineage>
        <taxon>Bacteria</taxon>
        <taxon>Bacillati</taxon>
        <taxon>Bacillota</taxon>
        <taxon>Bacilli</taxon>
        <taxon>Bacillales</taxon>
        <taxon>Paenibacillaceae</taxon>
        <taxon>Paenibacillus</taxon>
    </lineage>
</organism>
<feature type="transmembrane region" description="Helical" evidence="7">
    <location>
        <begin position="47"/>
        <end position="75"/>
    </location>
</feature>
<evidence type="ECO:0000256" key="3">
    <source>
        <dbReference type="ARBA" id="ARBA00022475"/>
    </source>
</evidence>
<keyword evidence="6 7" id="KW-0472">Membrane</keyword>
<comment type="subcellular location">
    <subcellularLocation>
        <location evidence="1 7">Cell membrane</location>
        <topology evidence="1 7">Multi-pass membrane protein</topology>
    </subcellularLocation>
</comment>
<feature type="transmembrane region" description="Helical" evidence="7">
    <location>
        <begin position="87"/>
        <end position="107"/>
    </location>
</feature>
<dbReference type="Gene3D" id="1.10.3720.10">
    <property type="entry name" value="MetI-like"/>
    <property type="match status" value="1"/>
</dbReference>